<name>A0ABU3T7M0_9MICO</name>
<dbReference type="EMBL" id="JAWDIS010000001">
    <property type="protein sequence ID" value="MDU0367275.1"/>
    <property type="molecule type" value="Genomic_DNA"/>
</dbReference>
<comment type="caution">
    <text evidence="3">The sequence shown here is derived from an EMBL/GenBank/DDBJ whole genome shotgun (WGS) entry which is preliminary data.</text>
</comment>
<proteinExistence type="predicted"/>
<dbReference type="RefSeq" id="WP_315994459.1">
    <property type="nucleotide sequence ID" value="NZ_JAWDIS010000001.1"/>
</dbReference>
<protein>
    <submittedName>
        <fullName evidence="3">DUF916 domain-containing protein</fullName>
    </submittedName>
</protein>
<feature type="signal peptide" evidence="2">
    <location>
        <begin position="1"/>
        <end position="31"/>
    </location>
</feature>
<keyword evidence="2" id="KW-0732">Signal</keyword>
<organism evidence="3 4">
    <name type="scientific">Microbacterium galbum</name>
    <dbReference type="NCBI Taxonomy" id="3075994"/>
    <lineage>
        <taxon>Bacteria</taxon>
        <taxon>Bacillati</taxon>
        <taxon>Actinomycetota</taxon>
        <taxon>Actinomycetes</taxon>
        <taxon>Micrococcales</taxon>
        <taxon>Microbacteriaceae</taxon>
        <taxon>Microbacterium</taxon>
    </lineage>
</organism>
<keyword evidence="1" id="KW-1133">Transmembrane helix</keyword>
<feature type="transmembrane region" description="Helical" evidence="1">
    <location>
        <begin position="289"/>
        <end position="312"/>
    </location>
</feature>
<feature type="chain" id="PRO_5047022798" evidence="2">
    <location>
        <begin position="32"/>
        <end position="342"/>
    </location>
</feature>
<evidence type="ECO:0000256" key="2">
    <source>
        <dbReference type="SAM" id="SignalP"/>
    </source>
</evidence>
<evidence type="ECO:0000313" key="4">
    <source>
        <dbReference type="Proteomes" id="UP001263371"/>
    </source>
</evidence>
<accession>A0ABU3T7M0</accession>
<keyword evidence="1" id="KW-0812">Transmembrane</keyword>
<gene>
    <name evidence="3" type="ORF">RWH45_08600</name>
</gene>
<evidence type="ECO:0000256" key="1">
    <source>
        <dbReference type="SAM" id="Phobius"/>
    </source>
</evidence>
<evidence type="ECO:0000313" key="3">
    <source>
        <dbReference type="EMBL" id="MDU0367275.1"/>
    </source>
</evidence>
<reference evidence="3 4" key="1">
    <citation type="submission" date="2023-09" db="EMBL/GenBank/DDBJ databases">
        <title>Microbacterium fusihabitans sp. nov., Microbacterium phycihabitans sp. nov., and Microbacterium cervinum sp. nov., isolated from dried seaweeds of beach.</title>
        <authorList>
            <person name="Lee S.D."/>
        </authorList>
    </citation>
    <scope>NUCLEOTIDE SEQUENCE [LARGE SCALE GENOMIC DNA]</scope>
    <source>
        <strain evidence="3 4">KSW4-17</strain>
    </source>
</reference>
<keyword evidence="4" id="KW-1185">Reference proteome</keyword>
<sequence>MSAAAVRGVSTLLGGLLVAAAAVVSSSPATAATTDAATTAPDAPVTWSVTPSAADGPDGRRVVEVELDPGQRVTQHLAVKNFSEREATFALAAADGYYTETGRFTILPADRASADAGTWIAVQPTVTLAPNETRIVTFDIVVPENATPGDHAAGVAASVRSSSPGADGTRVGVDSRVGFRVSTRVTGDLAPALTVDGLRADYTPSWNLFAPGTMTYDYTVRNSGNTALALTDTVDAIASDRGTLLPGESRAVRSEARPAWPLGLLFVEVAVSAGVPDSSLVVAPATQTLVVWAVPWLHLLAILGLVLIGLAASTGRRRSRRRVDDLIARAREEGRRETVEAS</sequence>
<keyword evidence="1" id="KW-0472">Membrane</keyword>
<dbReference type="Proteomes" id="UP001263371">
    <property type="component" value="Unassembled WGS sequence"/>
</dbReference>